<dbReference type="PROSITE" id="PS51257">
    <property type="entry name" value="PROKAR_LIPOPROTEIN"/>
    <property type="match status" value="1"/>
</dbReference>
<dbReference type="AlphaFoldDB" id="A0A4Q7AL10"/>
<proteinExistence type="predicted"/>
<name>A0A4Q7AL10_9GAMM</name>
<evidence type="ECO:0000256" key="1">
    <source>
        <dbReference type="SAM" id="MobiDB-lite"/>
    </source>
</evidence>
<dbReference type="EMBL" id="SGSQ01000001">
    <property type="protein sequence ID" value="RZG49233.1"/>
    <property type="molecule type" value="Genomic_DNA"/>
</dbReference>
<sequence>MEISMLKRTLCLMLILQGCSTNPPQKNLDTKPSESSAITAPISENKAPASKSSSTKLQDALRANIYQVSTINRDEDLWDFPPVKYKKVTFEQLTDQERTVYTALEKNYLNEWIMCNGKEYVFSSGGAPFFLFFEVMNYQARVEINTLPLNQQDRTDQIQWKGNIRLGFYKSLARDVVINQKYTFLSEDPYQSLPNFRWYSNNSNFQLKNDHIFHKDRQKIVAYEISPPKLNCDLVQKVLETTK</sequence>
<evidence type="ECO:0000313" key="3">
    <source>
        <dbReference type="Proteomes" id="UP000293863"/>
    </source>
</evidence>
<feature type="region of interest" description="Disordered" evidence="1">
    <location>
        <begin position="23"/>
        <end position="53"/>
    </location>
</feature>
<accession>A0A4Q7AL10</accession>
<gene>
    <name evidence="2" type="ORF">EXU28_00055</name>
</gene>
<evidence type="ECO:0000313" key="2">
    <source>
        <dbReference type="EMBL" id="RZG49233.1"/>
    </source>
</evidence>
<dbReference type="Proteomes" id="UP000293863">
    <property type="component" value="Unassembled WGS sequence"/>
</dbReference>
<protein>
    <recommendedName>
        <fullName evidence="4">Lipoprotein</fullName>
    </recommendedName>
</protein>
<comment type="caution">
    <text evidence="2">The sequence shown here is derived from an EMBL/GenBank/DDBJ whole genome shotgun (WGS) entry which is preliminary data.</text>
</comment>
<reference evidence="2 3" key="1">
    <citation type="submission" date="2019-02" db="EMBL/GenBank/DDBJ databases">
        <title>The Batch Genome Submission of Acinetobacter spp. strains.</title>
        <authorList>
            <person name="Qin J."/>
            <person name="Hu Y."/>
            <person name="Ye H."/>
            <person name="Wei L."/>
            <person name="Feng Y."/>
            <person name="Zong Z."/>
        </authorList>
    </citation>
    <scope>NUCLEOTIDE SEQUENCE [LARGE SCALE GENOMIC DNA]</scope>
    <source>
        <strain evidence="2 3">WCHAW060049</strain>
    </source>
</reference>
<organism evidence="2 3">
    <name type="scientific">Acinetobacter wuhouensis</name>
    <dbReference type="NCBI Taxonomy" id="1879050"/>
    <lineage>
        <taxon>Bacteria</taxon>
        <taxon>Pseudomonadati</taxon>
        <taxon>Pseudomonadota</taxon>
        <taxon>Gammaproteobacteria</taxon>
        <taxon>Moraxellales</taxon>
        <taxon>Moraxellaceae</taxon>
        <taxon>Acinetobacter</taxon>
    </lineage>
</organism>
<evidence type="ECO:0008006" key="4">
    <source>
        <dbReference type="Google" id="ProtNLM"/>
    </source>
</evidence>
<keyword evidence="3" id="KW-1185">Reference proteome</keyword>